<dbReference type="InterPro" id="IPR036890">
    <property type="entry name" value="HATPase_C_sf"/>
</dbReference>
<dbReference type="SUPFAM" id="SSF55785">
    <property type="entry name" value="PYP-like sensor domain (PAS domain)"/>
    <property type="match status" value="1"/>
</dbReference>
<dbReference type="SUPFAM" id="SSF52172">
    <property type="entry name" value="CheY-like"/>
    <property type="match status" value="1"/>
</dbReference>
<evidence type="ECO:0000256" key="5">
    <source>
        <dbReference type="ARBA" id="ARBA00022679"/>
    </source>
</evidence>
<dbReference type="GO" id="GO:0000155">
    <property type="term" value="F:phosphorelay sensor kinase activity"/>
    <property type="evidence" value="ECO:0007669"/>
    <property type="project" value="InterPro"/>
</dbReference>
<dbReference type="InterPro" id="IPR003661">
    <property type="entry name" value="HisK_dim/P_dom"/>
</dbReference>
<comment type="catalytic activity">
    <reaction evidence="1">
        <text>ATP + protein L-histidine = ADP + protein N-phospho-L-histidine.</text>
        <dbReference type="EC" id="2.7.13.3"/>
    </reaction>
</comment>
<dbReference type="CDD" id="cd00082">
    <property type="entry name" value="HisKA"/>
    <property type="match status" value="1"/>
</dbReference>
<evidence type="ECO:0000256" key="4">
    <source>
        <dbReference type="ARBA" id="ARBA00022553"/>
    </source>
</evidence>
<dbReference type="CDD" id="cd00075">
    <property type="entry name" value="HATPase"/>
    <property type="match status" value="1"/>
</dbReference>
<dbReference type="SMART" id="SM00387">
    <property type="entry name" value="HATPase_c"/>
    <property type="match status" value="1"/>
</dbReference>
<proteinExistence type="predicted"/>
<dbReference type="Gene3D" id="3.30.565.10">
    <property type="entry name" value="Histidine kinase-like ATPase, C-terminal domain"/>
    <property type="match status" value="1"/>
</dbReference>
<organism evidence="10 13">
    <name type="scientific">Pseudoduganella umbonata</name>
    <dbReference type="NCBI Taxonomy" id="864828"/>
    <lineage>
        <taxon>Bacteria</taxon>
        <taxon>Pseudomonadati</taxon>
        <taxon>Pseudomonadota</taxon>
        <taxon>Betaproteobacteria</taxon>
        <taxon>Burkholderiales</taxon>
        <taxon>Oxalobacteraceae</taxon>
        <taxon>Telluria group</taxon>
        <taxon>Pseudoduganella</taxon>
    </lineage>
</organism>
<dbReference type="Pfam" id="PF00072">
    <property type="entry name" value="Response_reg"/>
    <property type="match status" value="1"/>
</dbReference>
<dbReference type="EMBL" id="JACHXS010000001">
    <property type="protein sequence ID" value="MBB3219914.1"/>
    <property type="molecule type" value="Genomic_DNA"/>
</dbReference>
<dbReference type="AlphaFoldDB" id="A0A4V1ED58"/>
<evidence type="ECO:0000256" key="3">
    <source>
        <dbReference type="ARBA" id="ARBA00012438"/>
    </source>
</evidence>
<dbReference type="SUPFAM" id="SSF55874">
    <property type="entry name" value="ATPase domain of HSP90 chaperone/DNA topoisomerase II/histidine kinase"/>
    <property type="match status" value="1"/>
</dbReference>
<evidence type="ECO:0000256" key="7">
    <source>
        <dbReference type="PROSITE-ProRule" id="PRU00169"/>
    </source>
</evidence>
<dbReference type="Proteomes" id="UP000584325">
    <property type="component" value="Unassembled WGS sequence"/>
</dbReference>
<dbReference type="RefSeq" id="WP_137312817.1">
    <property type="nucleotide sequence ID" value="NZ_JACHXS010000001.1"/>
</dbReference>
<evidence type="ECO:0000313" key="10">
    <source>
        <dbReference type="EMBL" id="MBB3219914.1"/>
    </source>
</evidence>
<sequence>MLKPSVLPSPAQPGAVNDRFAARGEKSMRVLVAEHDWAATPLGPIPQWPASLKAIVTLMLDSTEPLVIWWGEESIQIYNDAYAPRVDAGQGTIALGRPAAESWKHGWASIAPLVSVVLGGGPPTVHSDFRYGIERNNRVVDTYWTYSFTPVRDDAGAVRGVLLISYETTERILGTRRQQTLDLLRQELVTASTLDRLDAAVDQAVAFNSSDLCSAKLTPLEPVATPPDPSVRHVRVTAADVGLHVDLAIDFEPTPRIALDDAYRLFVEQFTLLVATARHRVDSEALRRIVEAERDRLLLDAPVGAAVMIGEELVYHLVNSMYAMVSGRPAEHMIGKPFVRVFPELDGSPVHEQFKAVYRAGQPFISQPTLVQIHRHGGALDNRYFTYNLSPLRTLAGQVYGLMVIAVDITVQVESRAEVEKLNVDLQAAARAKDEFLALLGHELRNPLAPIVTALELMRMRDGSTEREQVVIRRQVAHLTRLVDDLLDVSRITRGKVELRKETVDAREVLMRAVEMVAPLVAQKQQRLQVEVASLPWYGDAARLAQIVSNLLTNASRYSPAGAEIMLRAGAAGGEIRIDVSDNGTGLPAELLPRIFEPFVQGERNLDGAVGGLGIGLALVRNLVELHGGRVAASSEGPGTGSIFTVHLPLAAAPPRPRIEVPLAQVEKSGTAQSILVVDDNVDAADTLAALLRSHGHAVTVCHAPAEALERFAELRVDLAILDIGLPEISGHQLVGLMRESGRNANARYVALTGYGQDADRERSGAAGFALHLVKPLAPEALEKLLGSR</sequence>
<dbReference type="Gene3D" id="3.40.50.2300">
    <property type="match status" value="1"/>
</dbReference>
<gene>
    <name evidence="11" type="ORF">FCL38_05480</name>
    <name evidence="10" type="ORF">FHS02_000701</name>
</gene>
<keyword evidence="12" id="KW-1185">Reference proteome</keyword>
<reference evidence="10 13" key="2">
    <citation type="submission" date="2020-08" db="EMBL/GenBank/DDBJ databases">
        <title>Genomic Encyclopedia of Type Strains, Phase III (KMG-III): the genomes of soil and plant-associated and newly described type strains.</title>
        <authorList>
            <person name="Whitman W."/>
        </authorList>
    </citation>
    <scope>NUCLEOTIDE SEQUENCE [LARGE SCALE GENOMIC DNA]</scope>
    <source>
        <strain evidence="10 13">CECT 7753</strain>
    </source>
</reference>
<evidence type="ECO:0000313" key="11">
    <source>
        <dbReference type="EMBL" id="QCP09931.1"/>
    </source>
</evidence>
<dbReference type="Proteomes" id="UP000298763">
    <property type="component" value="Chromosome"/>
</dbReference>
<dbReference type="InterPro" id="IPR035965">
    <property type="entry name" value="PAS-like_dom_sf"/>
</dbReference>
<dbReference type="InterPro" id="IPR004358">
    <property type="entry name" value="Sig_transdc_His_kin-like_C"/>
</dbReference>
<dbReference type="InterPro" id="IPR036097">
    <property type="entry name" value="HisK_dim/P_sf"/>
</dbReference>
<accession>A0A4V1ED58</accession>
<keyword evidence="5" id="KW-0808">Transferase</keyword>
<feature type="modified residue" description="4-aspartylphosphate" evidence="7">
    <location>
        <position position="723"/>
    </location>
</feature>
<name>A0A4V1ED58_9BURK</name>
<dbReference type="InterPro" id="IPR001789">
    <property type="entry name" value="Sig_transdc_resp-reg_receiver"/>
</dbReference>
<protein>
    <recommendedName>
        <fullName evidence="3">histidine kinase</fullName>
        <ecNumber evidence="3">2.7.13.3</ecNumber>
    </recommendedName>
</protein>
<dbReference type="PRINTS" id="PR00344">
    <property type="entry name" value="BCTRLSENSOR"/>
</dbReference>
<dbReference type="Pfam" id="PF02518">
    <property type="entry name" value="HATPase_c"/>
    <property type="match status" value="1"/>
</dbReference>
<keyword evidence="6 11" id="KW-0418">Kinase</keyword>
<evidence type="ECO:0000313" key="13">
    <source>
        <dbReference type="Proteomes" id="UP000584325"/>
    </source>
</evidence>
<dbReference type="Gene3D" id="3.30.450.20">
    <property type="entry name" value="PAS domain"/>
    <property type="match status" value="2"/>
</dbReference>
<dbReference type="SUPFAM" id="SSF47384">
    <property type="entry name" value="Homodimeric domain of signal transducing histidine kinase"/>
    <property type="match status" value="1"/>
</dbReference>
<keyword evidence="4 7" id="KW-0597">Phosphoprotein</keyword>
<comment type="subcellular location">
    <subcellularLocation>
        <location evidence="2">Cell inner membrane</location>
        <topology evidence="2">Multi-pass membrane protein</topology>
    </subcellularLocation>
</comment>
<dbReference type="EMBL" id="CP040017">
    <property type="protein sequence ID" value="QCP09931.1"/>
    <property type="molecule type" value="Genomic_DNA"/>
</dbReference>
<dbReference type="EC" id="2.7.13.3" evidence="3"/>
<dbReference type="Gene3D" id="1.10.287.130">
    <property type="match status" value="1"/>
</dbReference>
<dbReference type="FunFam" id="3.30.565.10:FF:000006">
    <property type="entry name" value="Sensor histidine kinase WalK"/>
    <property type="match status" value="1"/>
</dbReference>
<dbReference type="PANTHER" id="PTHR43547:SF2">
    <property type="entry name" value="HYBRID SIGNAL TRANSDUCTION HISTIDINE KINASE C"/>
    <property type="match status" value="1"/>
</dbReference>
<dbReference type="PANTHER" id="PTHR43547">
    <property type="entry name" value="TWO-COMPONENT HISTIDINE KINASE"/>
    <property type="match status" value="1"/>
</dbReference>
<dbReference type="InterPro" id="IPR011006">
    <property type="entry name" value="CheY-like_superfamily"/>
</dbReference>
<feature type="domain" description="Response regulatory" evidence="9">
    <location>
        <begin position="674"/>
        <end position="789"/>
    </location>
</feature>
<dbReference type="InterPro" id="IPR005467">
    <property type="entry name" value="His_kinase_dom"/>
</dbReference>
<dbReference type="Pfam" id="PF08448">
    <property type="entry name" value="PAS_4"/>
    <property type="match status" value="1"/>
</dbReference>
<evidence type="ECO:0000256" key="2">
    <source>
        <dbReference type="ARBA" id="ARBA00004429"/>
    </source>
</evidence>
<dbReference type="SMART" id="SM00448">
    <property type="entry name" value="REC"/>
    <property type="match status" value="1"/>
</dbReference>
<dbReference type="InterPro" id="IPR013656">
    <property type="entry name" value="PAS_4"/>
</dbReference>
<dbReference type="InterPro" id="IPR000014">
    <property type="entry name" value="PAS"/>
</dbReference>
<feature type="domain" description="Histidine kinase" evidence="8">
    <location>
        <begin position="439"/>
        <end position="652"/>
    </location>
</feature>
<dbReference type="Pfam" id="PF00512">
    <property type="entry name" value="HisKA"/>
    <property type="match status" value="1"/>
</dbReference>
<evidence type="ECO:0000259" key="9">
    <source>
        <dbReference type="PROSITE" id="PS50110"/>
    </source>
</evidence>
<evidence type="ECO:0000259" key="8">
    <source>
        <dbReference type="PROSITE" id="PS50109"/>
    </source>
</evidence>
<dbReference type="SMART" id="SM00388">
    <property type="entry name" value="HisKA"/>
    <property type="match status" value="1"/>
</dbReference>
<evidence type="ECO:0000256" key="6">
    <source>
        <dbReference type="ARBA" id="ARBA00022777"/>
    </source>
</evidence>
<dbReference type="CDD" id="cd17580">
    <property type="entry name" value="REC_2_DhkD-like"/>
    <property type="match status" value="1"/>
</dbReference>
<dbReference type="PROSITE" id="PS50110">
    <property type="entry name" value="RESPONSE_REGULATORY"/>
    <property type="match status" value="1"/>
</dbReference>
<reference evidence="11 12" key="1">
    <citation type="submission" date="2019-05" db="EMBL/GenBank/DDBJ databases">
        <title>Draft Genome Sequences of Six Type Strains of the Genus Massilia.</title>
        <authorList>
            <person name="Miess H."/>
            <person name="Frediansyhah A."/>
            <person name="Gross H."/>
        </authorList>
    </citation>
    <scope>NUCLEOTIDE SEQUENCE [LARGE SCALE GENOMIC DNA]</scope>
    <source>
        <strain evidence="11 12">DSMZ 26121</strain>
    </source>
</reference>
<dbReference type="GO" id="GO:0005886">
    <property type="term" value="C:plasma membrane"/>
    <property type="evidence" value="ECO:0007669"/>
    <property type="project" value="UniProtKB-SubCell"/>
</dbReference>
<dbReference type="NCBIfam" id="TIGR00229">
    <property type="entry name" value="sensory_box"/>
    <property type="match status" value="1"/>
</dbReference>
<dbReference type="PROSITE" id="PS50109">
    <property type="entry name" value="HIS_KIN"/>
    <property type="match status" value="1"/>
</dbReference>
<dbReference type="OrthoDB" id="9087351at2"/>
<evidence type="ECO:0000313" key="12">
    <source>
        <dbReference type="Proteomes" id="UP000298763"/>
    </source>
</evidence>
<evidence type="ECO:0000256" key="1">
    <source>
        <dbReference type="ARBA" id="ARBA00000085"/>
    </source>
</evidence>
<dbReference type="InterPro" id="IPR003594">
    <property type="entry name" value="HATPase_dom"/>
</dbReference>